<dbReference type="RefSeq" id="WP_167088158.1">
    <property type="nucleotide sequence ID" value="NZ_WHJG01000015.1"/>
</dbReference>
<dbReference type="Proteomes" id="UP000621455">
    <property type="component" value="Unassembled WGS sequence"/>
</dbReference>
<reference evidence="3 4" key="1">
    <citation type="submission" date="2019-10" db="EMBL/GenBank/DDBJ databases">
        <title>Taxonomy of Antarctic Massilia spp.: description of Massilia rubra sp. nov., Massilia aquatica sp. nov., Massilia mucilaginosa sp. nov., Massilia frigida sp. nov. isolated from streams, lakes and regoliths.</title>
        <authorList>
            <person name="Holochova P."/>
            <person name="Sedlacek I."/>
            <person name="Kralova S."/>
            <person name="Maslanova I."/>
            <person name="Busse H.-J."/>
            <person name="Stankova E."/>
            <person name="Vrbovska V."/>
            <person name="Kovarovic V."/>
            <person name="Bartak M."/>
            <person name="Svec P."/>
            <person name="Pantucek R."/>
        </authorList>
    </citation>
    <scope>NUCLEOTIDE SEQUENCE [LARGE SCALE GENOMIC DNA]</scope>
    <source>
        <strain evidence="3 4">CCM 8695</strain>
    </source>
</reference>
<accession>A0ABX0NDF6</accession>
<comment type="caution">
    <text evidence="3">The sequence shown here is derived from an EMBL/GenBank/DDBJ whole genome shotgun (WGS) entry which is preliminary data.</text>
</comment>
<keyword evidence="4" id="KW-1185">Reference proteome</keyword>
<dbReference type="PANTHER" id="PTHR37302:SF1">
    <property type="entry name" value="PROTEIN DINB"/>
    <property type="match status" value="1"/>
</dbReference>
<gene>
    <name evidence="3" type="ORF">F2P44_16305</name>
</gene>
<evidence type="ECO:0000256" key="1">
    <source>
        <dbReference type="ARBA" id="ARBA00008635"/>
    </source>
</evidence>
<dbReference type="SUPFAM" id="SSF109854">
    <property type="entry name" value="DinB/YfiT-like putative metalloenzymes"/>
    <property type="match status" value="1"/>
</dbReference>
<evidence type="ECO:0000256" key="2">
    <source>
        <dbReference type="ARBA" id="ARBA00022723"/>
    </source>
</evidence>
<dbReference type="Pfam" id="PF05163">
    <property type="entry name" value="DinB"/>
    <property type="match status" value="1"/>
</dbReference>
<evidence type="ECO:0000313" key="4">
    <source>
        <dbReference type="Proteomes" id="UP000621455"/>
    </source>
</evidence>
<dbReference type="EMBL" id="WHJG01000015">
    <property type="protein sequence ID" value="NHZ80824.1"/>
    <property type="molecule type" value="Genomic_DNA"/>
</dbReference>
<dbReference type="PANTHER" id="PTHR37302">
    <property type="entry name" value="SLR1116 PROTEIN"/>
    <property type="match status" value="1"/>
</dbReference>
<dbReference type="InterPro" id="IPR007837">
    <property type="entry name" value="DinB"/>
</dbReference>
<sequence length="178" mass="20098">MSASTLLHSLFKYKAWANEELFFELEKLDPATHQAELHAAVRLLNHIYVVDRIFAAHLSGIAHSYTATNTPETPTFDELRHAVTESDRWYVAYIENLAPDLLSESVPIRFTDGANGLMSREEMLAHVATHGGYHRGAIGRIMAQVSVPPPPDVFTVYLHRSEPERRAGYLWQARSART</sequence>
<name>A0ABX0NDF6_9BURK</name>
<dbReference type="InterPro" id="IPR034660">
    <property type="entry name" value="DinB/YfiT-like"/>
</dbReference>
<organism evidence="3 4">
    <name type="scientific">Massilia frigida</name>
    <dbReference type="NCBI Taxonomy" id="2609281"/>
    <lineage>
        <taxon>Bacteria</taxon>
        <taxon>Pseudomonadati</taxon>
        <taxon>Pseudomonadota</taxon>
        <taxon>Betaproteobacteria</taxon>
        <taxon>Burkholderiales</taxon>
        <taxon>Oxalobacteraceae</taxon>
        <taxon>Telluria group</taxon>
        <taxon>Massilia</taxon>
    </lineage>
</organism>
<keyword evidence="2" id="KW-0479">Metal-binding</keyword>
<comment type="similarity">
    <text evidence="1">Belongs to the DinB family.</text>
</comment>
<dbReference type="Gene3D" id="1.20.120.450">
    <property type="entry name" value="dinb family like domain"/>
    <property type="match status" value="1"/>
</dbReference>
<proteinExistence type="inferred from homology"/>
<evidence type="ECO:0000313" key="3">
    <source>
        <dbReference type="EMBL" id="NHZ80824.1"/>
    </source>
</evidence>
<protein>
    <submittedName>
        <fullName evidence="3">Damage-inducible protein DinB</fullName>
    </submittedName>
</protein>